<dbReference type="SUPFAM" id="SSF103473">
    <property type="entry name" value="MFS general substrate transporter"/>
    <property type="match status" value="1"/>
</dbReference>
<accession>A0ABR3WKA4</accession>
<gene>
    <name evidence="9" type="ORF">VTK73DRAFT_6167</name>
</gene>
<evidence type="ECO:0000256" key="7">
    <source>
        <dbReference type="SAM" id="Phobius"/>
    </source>
</evidence>
<feature type="domain" description="Major facilitator superfamily (MFS) profile" evidence="8">
    <location>
        <begin position="91"/>
        <end position="518"/>
    </location>
</feature>
<dbReference type="InterPro" id="IPR011701">
    <property type="entry name" value="MFS"/>
</dbReference>
<feature type="transmembrane region" description="Helical" evidence="7">
    <location>
        <begin position="492"/>
        <end position="514"/>
    </location>
</feature>
<dbReference type="InterPro" id="IPR036259">
    <property type="entry name" value="MFS_trans_sf"/>
</dbReference>
<feature type="transmembrane region" description="Helical" evidence="7">
    <location>
        <begin position="182"/>
        <end position="205"/>
    </location>
</feature>
<dbReference type="InterPro" id="IPR020846">
    <property type="entry name" value="MFS_dom"/>
</dbReference>
<feature type="region of interest" description="Disordered" evidence="6">
    <location>
        <begin position="32"/>
        <end position="55"/>
    </location>
</feature>
<feature type="transmembrane region" description="Helical" evidence="7">
    <location>
        <begin position="249"/>
        <end position="272"/>
    </location>
</feature>
<dbReference type="EMBL" id="JAZHXJ010000347">
    <property type="protein sequence ID" value="KAL1864077.1"/>
    <property type="molecule type" value="Genomic_DNA"/>
</dbReference>
<comment type="subcellular location">
    <subcellularLocation>
        <location evidence="1">Membrane</location>
        <topology evidence="1">Multi-pass membrane protein</topology>
    </subcellularLocation>
</comment>
<evidence type="ECO:0000256" key="6">
    <source>
        <dbReference type="SAM" id="MobiDB-lite"/>
    </source>
</evidence>
<feature type="transmembrane region" description="Helical" evidence="7">
    <location>
        <begin position="157"/>
        <end position="176"/>
    </location>
</feature>
<dbReference type="Gene3D" id="1.20.1250.20">
    <property type="entry name" value="MFS general substrate transporter like domains"/>
    <property type="match status" value="2"/>
</dbReference>
<feature type="transmembrane region" description="Helical" evidence="7">
    <location>
        <begin position="87"/>
        <end position="104"/>
    </location>
</feature>
<evidence type="ECO:0000259" key="8">
    <source>
        <dbReference type="PROSITE" id="PS50850"/>
    </source>
</evidence>
<protein>
    <recommendedName>
        <fullName evidence="8">Major facilitator superfamily (MFS) profile domain-containing protein</fullName>
    </recommendedName>
</protein>
<dbReference type="PROSITE" id="PS50850">
    <property type="entry name" value="MFS"/>
    <property type="match status" value="1"/>
</dbReference>
<feature type="transmembrane region" description="Helical" evidence="7">
    <location>
        <begin position="371"/>
        <end position="390"/>
    </location>
</feature>
<feature type="transmembrane region" description="Helical" evidence="7">
    <location>
        <begin position="133"/>
        <end position="150"/>
    </location>
</feature>
<dbReference type="Proteomes" id="UP001586593">
    <property type="component" value="Unassembled WGS sequence"/>
</dbReference>
<dbReference type="PANTHER" id="PTHR43791">
    <property type="entry name" value="PERMEASE-RELATED"/>
    <property type="match status" value="1"/>
</dbReference>
<keyword evidence="4 7" id="KW-1133">Transmembrane helix</keyword>
<evidence type="ECO:0000256" key="1">
    <source>
        <dbReference type="ARBA" id="ARBA00004141"/>
    </source>
</evidence>
<keyword evidence="3 7" id="KW-0812">Transmembrane</keyword>
<feature type="transmembrane region" description="Helical" evidence="7">
    <location>
        <begin position="217"/>
        <end position="237"/>
    </location>
</feature>
<keyword evidence="5 7" id="KW-0472">Membrane</keyword>
<keyword evidence="2" id="KW-0813">Transport</keyword>
<dbReference type="PANTHER" id="PTHR43791:SF32">
    <property type="entry name" value="MAJOR FACILITATOR SUPERFAMILY (MFS) PROFILE DOMAIN-CONTAINING PROTEIN"/>
    <property type="match status" value="1"/>
</dbReference>
<evidence type="ECO:0000256" key="3">
    <source>
        <dbReference type="ARBA" id="ARBA00022692"/>
    </source>
</evidence>
<dbReference type="Pfam" id="PF07690">
    <property type="entry name" value="MFS_1"/>
    <property type="match status" value="1"/>
</dbReference>
<feature type="transmembrane region" description="Helical" evidence="7">
    <location>
        <begin position="397"/>
        <end position="418"/>
    </location>
</feature>
<name>A0ABR3WKA4_9PEZI</name>
<evidence type="ECO:0000256" key="4">
    <source>
        <dbReference type="ARBA" id="ARBA00022989"/>
    </source>
</evidence>
<feature type="transmembrane region" description="Helical" evidence="7">
    <location>
        <begin position="337"/>
        <end position="359"/>
    </location>
</feature>
<sequence length="549" mass="60653">MASRATETFAAAASALPAVSRVVTADEKAERLDLSAPNVKPHDGTETPSEDLENPQNGVFHQYIEKDGRPFLVTWTKEEERRIVRKADFLFLPVFALMFTWMAIDRTNVSGVLTSTFLKDTGMTRDQANTGVSLLWFGIVLLEIPSNMVLHRIGAHYWIPAQVVVWGLIEVLQSFVTNAGGWYAARLFLGLAESGFIPGGLYTLSRWYTQDELAKRTTIFFFGPSISAAFGSLISAGSLRIAGEGGLKGWQWIFVICGVSTIATGILAFIVVPKSPYHTGRILGGLVPSRGWLSEREADVFVARIIRADPNKGQAATLRIGLKDITDVLLSWKTWPYLIVCLSGLQSVGGLSTWGATIIQSLGFTSIKANLLNAPGPILASLFGLVLSAFVDRYKRFGYPIMFTGVWTIAGLIALYHLPVKTRASWSFYVAYLITQSAPSWQPLNVTWLSLNQKTPQKRAVAYAVYIGCSNLGGTYGNQVFRGSDAPLYRKAWAACLSLGAVWLATIIIQTIAFKWANRRFAKKLATAPELESKSLYTDTRGRRFRYYW</sequence>
<keyword evidence="10" id="KW-1185">Reference proteome</keyword>
<evidence type="ECO:0000313" key="9">
    <source>
        <dbReference type="EMBL" id="KAL1864077.1"/>
    </source>
</evidence>
<evidence type="ECO:0000256" key="2">
    <source>
        <dbReference type="ARBA" id="ARBA00022448"/>
    </source>
</evidence>
<evidence type="ECO:0000256" key="5">
    <source>
        <dbReference type="ARBA" id="ARBA00023136"/>
    </source>
</evidence>
<proteinExistence type="predicted"/>
<evidence type="ECO:0000313" key="10">
    <source>
        <dbReference type="Proteomes" id="UP001586593"/>
    </source>
</evidence>
<comment type="caution">
    <text evidence="9">The sequence shown here is derived from an EMBL/GenBank/DDBJ whole genome shotgun (WGS) entry which is preliminary data.</text>
</comment>
<organism evidence="9 10">
    <name type="scientific">Phialemonium thermophilum</name>
    <dbReference type="NCBI Taxonomy" id="223376"/>
    <lineage>
        <taxon>Eukaryota</taxon>
        <taxon>Fungi</taxon>
        <taxon>Dikarya</taxon>
        <taxon>Ascomycota</taxon>
        <taxon>Pezizomycotina</taxon>
        <taxon>Sordariomycetes</taxon>
        <taxon>Sordariomycetidae</taxon>
        <taxon>Cephalothecales</taxon>
        <taxon>Cephalothecaceae</taxon>
        <taxon>Phialemonium</taxon>
    </lineage>
</organism>
<reference evidence="9 10" key="1">
    <citation type="journal article" date="2024" name="Commun. Biol.">
        <title>Comparative genomic analysis of thermophilic fungi reveals convergent evolutionary adaptations and gene losses.</title>
        <authorList>
            <person name="Steindorff A.S."/>
            <person name="Aguilar-Pontes M.V."/>
            <person name="Robinson A.J."/>
            <person name="Andreopoulos B."/>
            <person name="LaButti K."/>
            <person name="Kuo A."/>
            <person name="Mondo S."/>
            <person name="Riley R."/>
            <person name="Otillar R."/>
            <person name="Haridas S."/>
            <person name="Lipzen A."/>
            <person name="Grimwood J."/>
            <person name="Schmutz J."/>
            <person name="Clum A."/>
            <person name="Reid I.D."/>
            <person name="Moisan M.C."/>
            <person name="Butler G."/>
            <person name="Nguyen T.T.M."/>
            <person name="Dewar K."/>
            <person name="Conant G."/>
            <person name="Drula E."/>
            <person name="Henrissat B."/>
            <person name="Hansel C."/>
            <person name="Singer S."/>
            <person name="Hutchinson M.I."/>
            <person name="de Vries R.P."/>
            <person name="Natvig D.O."/>
            <person name="Powell A.J."/>
            <person name="Tsang A."/>
            <person name="Grigoriev I.V."/>
        </authorList>
    </citation>
    <scope>NUCLEOTIDE SEQUENCE [LARGE SCALE GENOMIC DNA]</scope>
    <source>
        <strain evidence="9 10">ATCC 24622</strain>
    </source>
</reference>